<comment type="similarity">
    <text evidence="2">Belongs to the bacterial solute-binding protein 2 family.</text>
</comment>
<evidence type="ECO:0000313" key="5">
    <source>
        <dbReference type="EMBL" id="TDO83418.1"/>
    </source>
</evidence>
<keyword evidence="3" id="KW-0732">Signal</keyword>
<evidence type="ECO:0000256" key="3">
    <source>
        <dbReference type="SAM" id="SignalP"/>
    </source>
</evidence>
<dbReference type="CDD" id="cd19965">
    <property type="entry name" value="PBP1_ABC_sugar_binding-like"/>
    <property type="match status" value="1"/>
</dbReference>
<dbReference type="Pfam" id="PF13407">
    <property type="entry name" value="Peripla_BP_4"/>
    <property type="match status" value="1"/>
</dbReference>
<dbReference type="GO" id="GO:0030246">
    <property type="term" value="F:carbohydrate binding"/>
    <property type="evidence" value="ECO:0007669"/>
    <property type="project" value="TreeGrafter"/>
</dbReference>
<evidence type="ECO:0000313" key="6">
    <source>
        <dbReference type="Proteomes" id="UP000295064"/>
    </source>
</evidence>
<dbReference type="Gene3D" id="3.40.50.2300">
    <property type="match status" value="2"/>
</dbReference>
<accession>A0A4R6LHG6</accession>
<dbReference type="InterPro" id="IPR025997">
    <property type="entry name" value="SBP_2_dom"/>
</dbReference>
<dbReference type="InterPro" id="IPR050555">
    <property type="entry name" value="Bact_Solute-Bind_Prot2"/>
</dbReference>
<feature type="signal peptide" evidence="3">
    <location>
        <begin position="1"/>
        <end position="28"/>
    </location>
</feature>
<organism evidence="5 6">
    <name type="scientific">Halanaerobium saccharolyticum</name>
    <dbReference type="NCBI Taxonomy" id="43595"/>
    <lineage>
        <taxon>Bacteria</taxon>
        <taxon>Bacillati</taxon>
        <taxon>Bacillota</taxon>
        <taxon>Clostridia</taxon>
        <taxon>Halanaerobiales</taxon>
        <taxon>Halanaerobiaceae</taxon>
        <taxon>Halanaerobium</taxon>
    </lineage>
</organism>
<proteinExistence type="inferred from homology"/>
<evidence type="ECO:0000259" key="4">
    <source>
        <dbReference type="Pfam" id="PF13407"/>
    </source>
</evidence>
<dbReference type="AlphaFoldDB" id="A0A4R6LHG6"/>
<evidence type="ECO:0000256" key="1">
    <source>
        <dbReference type="ARBA" id="ARBA00004196"/>
    </source>
</evidence>
<dbReference type="GO" id="GO:0030288">
    <property type="term" value="C:outer membrane-bounded periplasmic space"/>
    <property type="evidence" value="ECO:0007669"/>
    <property type="project" value="TreeGrafter"/>
</dbReference>
<dbReference type="SUPFAM" id="SSF53822">
    <property type="entry name" value="Periplasmic binding protein-like I"/>
    <property type="match status" value="1"/>
</dbReference>
<dbReference type="InterPro" id="IPR028082">
    <property type="entry name" value="Peripla_BP_I"/>
</dbReference>
<evidence type="ECO:0000256" key="2">
    <source>
        <dbReference type="ARBA" id="ARBA00007639"/>
    </source>
</evidence>
<feature type="chain" id="PRO_5020750360" evidence="3">
    <location>
        <begin position="29"/>
        <end position="319"/>
    </location>
</feature>
<sequence>MKKYLSSLLVVVMVLTLSLAFVGQQAKAQEDEQMEFTLVAHSAAISFWRPVKRGMQDAAEQLGVKVNFTGPPKMNHSRQVAIIENLISSNVDGIGTTITSPTAYDNIVQKALDNGIPVIAFNTDDTTPNPRMAYIGQTPVEAGKRMGQEIVEYIEDGSKIAFLIGDPGHTALQARLKGAQQILDQHNISYDVIDTTTDLANAVSTVMNYYRGHQDVAGWFGVSATATAGGAKAAEKLGLKGEIVAGGFDLTPTTLQAIKDGYAKFTVDQNPYLQGYYTVHALYLYNKYALSPSNINTGGGIIDSSNVEKVIDLAQQGYR</sequence>
<comment type="caution">
    <text evidence="5">The sequence shown here is derived from an EMBL/GenBank/DDBJ whole genome shotgun (WGS) entry which is preliminary data.</text>
</comment>
<feature type="domain" description="Periplasmic binding protein" evidence="4">
    <location>
        <begin position="38"/>
        <end position="284"/>
    </location>
</feature>
<name>A0A4R6LHG6_9FIRM</name>
<dbReference type="Proteomes" id="UP000295064">
    <property type="component" value="Unassembled WGS sequence"/>
</dbReference>
<dbReference type="PANTHER" id="PTHR30036">
    <property type="entry name" value="D-XYLOSE-BINDING PERIPLASMIC PROTEIN"/>
    <property type="match status" value="1"/>
</dbReference>
<protein>
    <submittedName>
        <fullName evidence="5">Monosaccharide ABC transporter substrate-binding protein (CUT2 family)</fullName>
    </submittedName>
</protein>
<dbReference type="PANTHER" id="PTHR30036:SF7">
    <property type="entry name" value="ABC TRANSPORTER PERIPLASMIC-BINDING PROTEIN YPHF"/>
    <property type="match status" value="1"/>
</dbReference>
<gene>
    <name evidence="5" type="ORF">DFR79_12549</name>
</gene>
<dbReference type="OrthoDB" id="9769193at2"/>
<dbReference type="RefSeq" id="WP_133515826.1">
    <property type="nucleotide sequence ID" value="NZ_SNWX01000025.1"/>
</dbReference>
<dbReference type="EMBL" id="SNWX01000025">
    <property type="protein sequence ID" value="TDO83418.1"/>
    <property type="molecule type" value="Genomic_DNA"/>
</dbReference>
<comment type="subcellular location">
    <subcellularLocation>
        <location evidence="1">Cell envelope</location>
    </subcellularLocation>
</comment>
<reference evidence="5 6" key="1">
    <citation type="submission" date="2019-03" db="EMBL/GenBank/DDBJ databases">
        <title>Subsurface microbial communities from deep shales in Ohio and West Virginia, USA.</title>
        <authorList>
            <person name="Wrighton K."/>
        </authorList>
    </citation>
    <scope>NUCLEOTIDE SEQUENCE [LARGE SCALE GENOMIC DNA]</scope>
    <source>
        <strain evidence="5 6">MA284_T2</strain>
    </source>
</reference>